<feature type="domain" description="BTB" evidence="3">
    <location>
        <begin position="31"/>
        <end position="96"/>
    </location>
</feature>
<dbReference type="PROSITE" id="PS50097">
    <property type="entry name" value="BTB"/>
    <property type="match status" value="1"/>
</dbReference>
<organism evidence="4 5">
    <name type="scientific">Diabrotica balteata</name>
    <name type="common">Banded cucumber beetle</name>
    <dbReference type="NCBI Taxonomy" id="107213"/>
    <lineage>
        <taxon>Eukaryota</taxon>
        <taxon>Metazoa</taxon>
        <taxon>Ecdysozoa</taxon>
        <taxon>Arthropoda</taxon>
        <taxon>Hexapoda</taxon>
        <taxon>Insecta</taxon>
        <taxon>Pterygota</taxon>
        <taxon>Neoptera</taxon>
        <taxon>Endopterygota</taxon>
        <taxon>Coleoptera</taxon>
        <taxon>Polyphaga</taxon>
        <taxon>Cucujiformia</taxon>
        <taxon>Chrysomeloidea</taxon>
        <taxon>Chrysomelidae</taxon>
        <taxon>Galerucinae</taxon>
        <taxon>Diabroticina</taxon>
        <taxon>Diabroticites</taxon>
        <taxon>Diabrotica</taxon>
    </lineage>
</organism>
<dbReference type="InterPro" id="IPR011333">
    <property type="entry name" value="SKP1/BTB/POZ_sf"/>
</dbReference>
<sequence>MASEKFSLRWNNFHENISSGINALWKSQDFVDVTLSAQGKCIKAHKMVLSVCSPYFKEILKSNPCQHPIVILTNVTYEALTDLLQFIYHGEVQIRQEDLNTFIETAESLQIQGLTGDRKVVNDNNIMEISDKEYTKNVEDFKPVSLPMTKKQHIKKEEHSDIEQEISVALTINEFLNIASKMLPSAFDGRAGKLQSFLDALELLEKIAIGHEETAITLIKTRLTNKARNVITTEDTIARIAEALKRELRGDSPKTIIAKLAKKRQ</sequence>
<reference evidence="4" key="1">
    <citation type="submission" date="2022-01" db="EMBL/GenBank/DDBJ databases">
        <authorList>
            <person name="King R."/>
        </authorList>
    </citation>
    <scope>NUCLEOTIDE SEQUENCE</scope>
</reference>
<dbReference type="Proteomes" id="UP001153709">
    <property type="component" value="Chromosome 1"/>
</dbReference>
<dbReference type="SMART" id="SM00225">
    <property type="entry name" value="BTB"/>
    <property type="match status" value="1"/>
</dbReference>
<dbReference type="EMBL" id="OU898276">
    <property type="protein sequence ID" value="CAG9827128.1"/>
    <property type="molecule type" value="Genomic_DNA"/>
</dbReference>
<protein>
    <recommendedName>
        <fullName evidence="3">BTB domain-containing protein</fullName>
    </recommendedName>
</protein>
<evidence type="ECO:0000259" key="3">
    <source>
        <dbReference type="PROSITE" id="PS50097"/>
    </source>
</evidence>
<keyword evidence="2" id="KW-0539">Nucleus</keyword>
<dbReference type="SUPFAM" id="SSF54695">
    <property type="entry name" value="POZ domain"/>
    <property type="match status" value="1"/>
</dbReference>
<dbReference type="PANTHER" id="PTHR23110:SF99">
    <property type="entry name" value="BROAD-COMPLEX CORE PROTEIN ISOFORM 6"/>
    <property type="match status" value="1"/>
</dbReference>
<dbReference type="OrthoDB" id="8067516at2759"/>
<accession>A0A9N9X6U2</accession>
<dbReference type="GO" id="GO:0005634">
    <property type="term" value="C:nucleus"/>
    <property type="evidence" value="ECO:0007669"/>
    <property type="project" value="UniProtKB-SubCell"/>
</dbReference>
<evidence type="ECO:0000313" key="5">
    <source>
        <dbReference type="Proteomes" id="UP001153709"/>
    </source>
</evidence>
<comment type="subcellular location">
    <subcellularLocation>
        <location evidence="1">Nucleus</location>
    </subcellularLocation>
</comment>
<dbReference type="Pfam" id="PF00651">
    <property type="entry name" value="BTB"/>
    <property type="match status" value="1"/>
</dbReference>
<dbReference type="InterPro" id="IPR051095">
    <property type="entry name" value="Dros_DevTransReg"/>
</dbReference>
<evidence type="ECO:0000256" key="2">
    <source>
        <dbReference type="ARBA" id="ARBA00023242"/>
    </source>
</evidence>
<dbReference type="PANTHER" id="PTHR23110">
    <property type="entry name" value="BTB DOMAIN TRANSCRIPTION FACTOR"/>
    <property type="match status" value="1"/>
</dbReference>
<dbReference type="AlphaFoldDB" id="A0A9N9X6U2"/>
<evidence type="ECO:0000256" key="1">
    <source>
        <dbReference type="ARBA" id="ARBA00004123"/>
    </source>
</evidence>
<dbReference type="Gene3D" id="3.30.710.10">
    <property type="entry name" value="Potassium Channel Kv1.1, Chain A"/>
    <property type="match status" value="1"/>
</dbReference>
<proteinExistence type="predicted"/>
<evidence type="ECO:0000313" key="4">
    <source>
        <dbReference type="EMBL" id="CAG9827128.1"/>
    </source>
</evidence>
<gene>
    <name evidence="4" type="ORF">DIABBA_LOCUS1163</name>
</gene>
<dbReference type="CDD" id="cd18315">
    <property type="entry name" value="BTB_POZ_BAB-like"/>
    <property type="match status" value="1"/>
</dbReference>
<dbReference type="InterPro" id="IPR000210">
    <property type="entry name" value="BTB/POZ_dom"/>
</dbReference>
<dbReference type="GO" id="GO:0006357">
    <property type="term" value="P:regulation of transcription by RNA polymerase II"/>
    <property type="evidence" value="ECO:0007669"/>
    <property type="project" value="TreeGrafter"/>
</dbReference>
<keyword evidence="5" id="KW-1185">Reference proteome</keyword>
<name>A0A9N9X6U2_DIABA</name>